<comment type="subunit">
    <text evidence="5 16">Homodimer.</text>
</comment>
<feature type="binding site" evidence="16">
    <location>
        <position position="86"/>
    </location>
    <ligand>
        <name>substrate</name>
    </ligand>
</feature>
<keyword evidence="8 16" id="KW-0808">Transferase</keyword>
<comment type="caution">
    <text evidence="17">The sequence shown here is derived from an EMBL/GenBank/DDBJ whole genome shotgun (WGS) entry which is preliminary data.</text>
</comment>
<accession>A0A327WMX1</accession>
<dbReference type="CDD" id="cd24015">
    <property type="entry name" value="ASKHA_NBD_PanK-III"/>
    <property type="match status" value="1"/>
</dbReference>
<feature type="binding site" evidence="16">
    <location>
        <begin position="93"/>
        <end position="96"/>
    </location>
    <ligand>
        <name>substrate</name>
    </ligand>
</feature>
<organism evidence="17 19">
    <name type="scientific">Aliidiomarina maris</name>
    <dbReference type="NCBI Taxonomy" id="531312"/>
    <lineage>
        <taxon>Bacteria</taxon>
        <taxon>Pseudomonadati</taxon>
        <taxon>Pseudomonadota</taxon>
        <taxon>Gammaproteobacteria</taxon>
        <taxon>Alteromonadales</taxon>
        <taxon>Idiomarinaceae</taxon>
        <taxon>Aliidiomarina</taxon>
    </lineage>
</organism>
<keyword evidence="16" id="KW-0479">Metal-binding</keyword>
<keyword evidence="12 16" id="KW-0630">Potassium</keyword>
<evidence type="ECO:0000256" key="6">
    <source>
        <dbReference type="ARBA" id="ARBA00012102"/>
    </source>
</evidence>
<name>A0A327WMX1_9GAMM</name>
<keyword evidence="10 16" id="KW-0418">Kinase</keyword>
<evidence type="ECO:0000313" key="18">
    <source>
        <dbReference type="EMBL" id="RUO20078.1"/>
    </source>
</evidence>
<keyword evidence="11 16" id="KW-0067">ATP-binding</keyword>
<evidence type="ECO:0000256" key="11">
    <source>
        <dbReference type="ARBA" id="ARBA00022840"/>
    </source>
</evidence>
<keyword evidence="7 16" id="KW-0963">Cytoplasm</keyword>
<reference evidence="18 20" key="1">
    <citation type="journal article" date="2018" name="Front. Microbiol.">
        <title>Genome-Based Analysis Reveals the Taxonomy and Diversity of the Family Idiomarinaceae.</title>
        <authorList>
            <person name="Liu Y."/>
            <person name="Lai Q."/>
            <person name="Shao Z."/>
        </authorList>
    </citation>
    <scope>NUCLEOTIDE SEQUENCE [LARGE SCALE GENOMIC DNA]</scope>
    <source>
        <strain evidence="18 20">CF12-14</strain>
    </source>
</reference>
<keyword evidence="20" id="KW-1185">Reference proteome</keyword>
<evidence type="ECO:0000313" key="19">
    <source>
        <dbReference type="Proteomes" id="UP000249203"/>
    </source>
</evidence>
<evidence type="ECO:0000256" key="1">
    <source>
        <dbReference type="ARBA" id="ARBA00001206"/>
    </source>
</evidence>
<evidence type="ECO:0000256" key="16">
    <source>
        <dbReference type="HAMAP-Rule" id="MF_01274"/>
    </source>
</evidence>
<evidence type="ECO:0000313" key="20">
    <source>
        <dbReference type="Proteomes" id="UP000287865"/>
    </source>
</evidence>
<evidence type="ECO:0000256" key="10">
    <source>
        <dbReference type="ARBA" id="ARBA00022777"/>
    </source>
</evidence>
<sequence>MKLVELGNTRWKLADYNDQQLKFLGHGMGINDLLMVLEQSPQTQVLFSSVASEALNQELQQRLSMAGITFMQVHTKRDFGDVVNSYHHYQRLGVDRWLAIIAAHHHHKGHSAVIDVGTAVTFDLVHKDGRHLGGWIAPGLHTMQDALVAKSQRISARFDAPSVELGQCTEDGLYLGCKAAVEGFIQQAHQYVRQSMAEPVLWLFTGGGLDGLDIRGVHNAQIRPHLVLEGLAVVARELQNA</sequence>
<feature type="binding site" evidence="16">
    <location>
        <position position="115"/>
    </location>
    <ligand>
        <name>K(+)</name>
        <dbReference type="ChEBI" id="CHEBI:29103"/>
    </ligand>
</feature>
<dbReference type="PANTHER" id="PTHR34265:SF1">
    <property type="entry name" value="TYPE III PANTOTHENATE KINASE"/>
    <property type="match status" value="1"/>
</dbReference>
<feature type="binding site" evidence="16">
    <location>
        <position position="118"/>
    </location>
    <ligand>
        <name>ATP</name>
        <dbReference type="ChEBI" id="CHEBI:30616"/>
    </ligand>
</feature>
<dbReference type="SUPFAM" id="SSF53067">
    <property type="entry name" value="Actin-like ATPase domain"/>
    <property type="match status" value="2"/>
</dbReference>
<dbReference type="GO" id="GO:0005524">
    <property type="term" value="F:ATP binding"/>
    <property type="evidence" value="ECO:0007669"/>
    <property type="project" value="UniProtKB-UniRule"/>
</dbReference>
<comment type="catalytic activity">
    <reaction evidence="1 16">
        <text>(R)-pantothenate + ATP = (R)-4'-phosphopantothenate + ADP + H(+)</text>
        <dbReference type="Rhea" id="RHEA:16373"/>
        <dbReference type="ChEBI" id="CHEBI:10986"/>
        <dbReference type="ChEBI" id="CHEBI:15378"/>
        <dbReference type="ChEBI" id="CHEBI:29032"/>
        <dbReference type="ChEBI" id="CHEBI:30616"/>
        <dbReference type="ChEBI" id="CHEBI:456216"/>
        <dbReference type="EC" id="2.7.1.33"/>
    </reaction>
</comment>
<feature type="active site" description="Proton acceptor" evidence="16">
    <location>
        <position position="95"/>
    </location>
</feature>
<proteinExistence type="inferred from homology"/>
<feature type="binding site" evidence="16">
    <location>
        <position position="169"/>
    </location>
    <ligand>
        <name>substrate</name>
    </ligand>
</feature>
<dbReference type="GO" id="GO:0015937">
    <property type="term" value="P:coenzyme A biosynthetic process"/>
    <property type="evidence" value="ECO:0007669"/>
    <property type="project" value="UniProtKB-UniRule"/>
</dbReference>
<comment type="subcellular location">
    <subcellularLocation>
        <location evidence="3 16">Cytoplasm</location>
    </subcellularLocation>
</comment>
<dbReference type="EMBL" id="PIPK01000014">
    <property type="protein sequence ID" value="RUO20078.1"/>
    <property type="molecule type" value="Genomic_DNA"/>
</dbReference>
<comment type="cofactor">
    <cofactor evidence="2">
        <name>K(+)</name>
        <dbReference type="ChEBI" id="CHEBI:29103"/>
    </cofactor>
</comment>
<reference evidence="17 19" key="2">
    <citation type="submission" date="2018-06" db="EMBL/GenBank/DDBJ databases">
        <title>Genomic Encyclopedia of Type Strains, Phase III (KMG-III): the genomes of soil and plant-associated and newly described type strains.</title>
        <authorList>
            <person name="Whitman W."/>
        </authorList>
    </citation>
    <scope>NUCLEOTIDE SEQUENCE [LARGE SCALE GENOMIC DNA]</scope>
    <source>
        <strain evidence="17 19">CGMCC 1.15366</strain>
    </source>
</reference>
<evidence type="ECO:0000313" key="17">
    <source>
        <dbReference type="EMBL" id="RAJ93523.1"/>
    </source>
</evidence>
<dbReference type="AlphaFoldDB" id="A0A327WMX1"/>
<feature type="binding site" evidence="16">
    <location>
        <begin position="5"/>
        <end position="12"/>
    </location>
    <ligand>
        <name>ATP</name>
        <dbReference type="ChEBI" id="CHEBI:30616"/>
    </ligand>
</feature>
<evidence type="ECO:0000256" key="3">
    <source>
        <dbReference type="ARBA" id="ARBA00004496"/>
    </source>
</evidence>
<dbReference type="OrthoDB" id="9781305at2"/>
<dbReference type="RefSeq" id="WP_111570442.1">
    <property type="nucleotide sequence ID" value="NZ_PIPK01000014.1"/>
</dbReference>
<evidence type="ECO:0000256" key="15">
    <source>
        <dbReference type="ARBA" id="ARBA00040883"/>
    </source>
</evidence>
<comment type="similarity">
    <text evidence="14 16">Belongs to the type III pantothenate kinase family.</text>
</comment>
<dbReference type="EMBL" id="QLMD01000019">
    <property type="protein sequence ID" value="RAJ93523.1"/>
    <property type="molecule type" value="Genomic_DNA"/>
</dbReference>
<evidence type="ECO:0000256" key="7">
    <source>
        <dbReference type="ARBA" id="ARBA00022490"/>
    </source>
</evidence>
<evidence type="ECO:0000256" key="2">
    <source>
        <dbReference type="ARBA" id="ARBA00001958"/>
    </source>
</evidence>
<comment type="cofactor">
    <cofactor evidence="16">
        <name>NH4(+)</name>
        <dbReference type="ChEBI" id="CHEBI:28938"/>
    </cofactor>
    <cofactor evidence="16">
        <name>K(+)</name>
        <dbReference type="ChEBI" id="CHEBI:29103"/>
    </cofactor>
    <text evidence="16">A monovalent cation. Ammonium or potassium.</text>
</comment>
<dbReference type="EC" id="2.7.1.33" evidence="6 16"/>
<dbReference type="Proteomes" id="UP000249203">
    <property type="component" value="Unassembled WGS sequence"/>
</dbReference>
<evidence type="ECO:0000256" key="12">
    <source>
        <dbReference type="ARBA" id="ARBA00022958"/>
    </source>
</evidence>
<evidence type="ECO:0000256" key="8">
    <source>
        <dbReference type="ARBA" id="ARBA00022679"/>
    </source>
</evidence>
<comment type="pathway">
    <text evidence="4 16">Cofactor biosynthesis; coenzyme A biosynthesis; CoA from (R)-pantothenate: step 1/5.</text>
</comment>
<gene>
    <name evidence="16" type="primary">coaX</name>
    <name evidence="17" type="ORF">B0I24_1196</name>
    <name evidence="18" type="ORF">CWE07_12360</name>
</gene>
<dbReference type="InterPro" id="IPR043129">
    <property type="entry name" value="ATPase_NBD"/>
</dbReference>
<dbReference type="InterPro" id="IPR004619">
    <property type="entry name" value="Type_III_PanK"/>
</dbReference>
<dbReference type="Proteomes" id="UP000287865">
    <property type="component" value="Unassembled WGS sequence"/>
</dbReference>
<protein>
    <recommendedName>
        <fullName evidence="15 16">Type III pantothenate kinase</fullName>
        <ecNumber evidence="6 16">2.7.1.33</ecNumber>
    </recommendedName>
    <alternativeName>
        <fullName evidence="16">PanK-III</fullName>
    </alternativeName>
    <alternativeName>
        <fullName evidence="16">Pantothenic acid kinase</fullName>
    </alternativeName>
</protein>
<dbReference type="GO" id="GO:0046872">
    <property type="term" value="F:metal ion binding"/>
    <property type="evidence" value="ECO:0007669"/>
    <property type="project" value="UniProtKB-KW"/>
</dbReference>
<comment type="function">
    <text evidence="16">Catalyzes the phosphorylation of pantothenate (Pan), the first step in CoA biosynthesis.</text>
</comment>
<dbReference type="UniPathway" id="UPA00241">
    <property type="reaction ID" value="UER00352"/>
</dbReference>
<evidence type="ECO:0000256" key="5">
    <source>
        <dbReference type="ARBA" id="ARBA00011738"/>
    </source>
</evidence>
<evidence type="ECO:0000256" key="13">
    <source>
        <dbReference type="ARBA" id="ARBA00022993"/>
    </source>
</evidence>
<keyword evidence="13 16" id="KW-0173">Coenzyme A biosynthesis</keyword>
<dbReference type="GO" id="GO:0005737">
    <property type="term" value="C:cytoplasm"/>
    <property type="evidence" value="ECO:0007669"/>
    <property type="project" value="UniProtKB-SubCell"/>
</dbReference>
<dbReference type="NCBIfam" id="TIGR00671">
    <property type="entry name" value="baf"/>
    <property type="match status" value="1"/>
</dbReference>
<dbReference type="PANTHER" id="PTHR34265">
    <property type="entry name" value="TYPE III PANTOTHENATE KINASE"/>
    <property type="match status" value="1"/>
</dbReference>
<dbReference type="Pfam" id="PF03309">
    <property type="entry name" value="Pan_kinase"/>
    <property type="match status" value="1"/>
</dbReference>
<dbReference type="Gene3D" id="3.30.420.40">
    <property type="match status" value="2"/>
</dbReference>
<dbReference type="HAMAP" id="MF_01274">
    <property type="entry name" value="Pantothen_kinase_3"/>
    <property type="match status" value="1"/>
</dbReference>
<evidence type="ECO:0000256" key="4">
    <source>
        <dbReference type="ARBA" id="ARBA00005225"/>
    </source>
</evidence>
<keyword evidence="9 16" id="KW-0547">Nucleotide-binding</keyword>
<dbReference type="GO" id="GO:0004594">
    <property type="term" value="F:pantothenate kinase activity"/>
    <property type="evidence" value="ECO:0007669"/>
    <property type="project" value="UniProtKB-UniRule"/>
</dbReference>
<evidence type="ECO:0000256" key="14">
    <source>
        <dbReference type="ARBA" id="ARBA00038036"/>
    </source>
</evidence>
<evidence type="ECO:0000256" key="9">
    <source>
        <dbReference type="ARBA" id="ARBA00022741"/>
    </source>
</evidence>